<dbReference type="RefSeq" id="WP_218780256.1">
    <property type="nucleotide sequence ID" value="NZ_FUKJ01000129.1"/>
</dbReference>
<gene>
    <name evidence="2" type="ORF">CRENPOLYSF2_2140003</name>
</gene>
<dbReference type="InterPro" id="IPR011518">
    <property type="entry name" value="Transposase_36"/>
</dbReference>
<dbReference type="AlphaFoldDB" id="A0A1R4H4Z6"/>
<dbReference type="EMBL" id="FUKJ01000129">
    <property type="protein sequence ID" value="SJM91256.1"/>
    <property type="molecule type" value="Genomic_DNA"/>
</dbReference>
<sequence>MAQKAAANITGSLDAPTSEQVPLSFSPKDLTQEQIADIRLAASRMSGCQRRGFMAEMSLKYCSGSPRLTESIFGWSRDTVETGLGEKRTGILCIGFQSSRCGNKAWEEKHPEMAEFLCKIAEDQSQQDPTFQSSVAFTRLTGQSALNALAEAGFNKDDLPSLSSMVEILNRLGYRLRKVVKAKPLKKIEETDAIFENIKKKTWKLKPKRARLPG</sequence>
<feature type="compositionally biased region" description="Polar residues" evidence="1">
    <location>
        <begin position="9"/>
        <end position="23"/>
    </location>
</feature>
<accession>A0A1R4H4Z6</accession>
<proteinExistence type="predicted"/>
<name>A0A1R4H4Z6_9GAMM</name>
<feature type="region of interest" description="Disordered" evidence="1">
    <location>
        <begin position="7"/>
        <end position="26"/>
    </location>
</feature>
<evidence type="ECO:0000313" key="2">
    <source>
        <dbReference type="EMBL" id="SJM91256.1"/>
    </source>
</evidence>
<dbReference type="Pfam" id="PF07592">
    <property type="entry name" value="DDE_Tnp_ISAZ013"/>
    <property type="match status" value="1"/>
</dbReference>
<reference evidence="3" key="1">
    <citation type="submission" date="2017-02" db="EMBL/GenBank/DDBJ databases">
        <authorList>
            <person name="Daims H."/>
        </authorList>
    </citation>
    <scope>NUCLEOTIDE SEQUENCE [LARGE SCALE GENOMIC DNA]</scope>
</reference>
<evidence type="ECO:0000256" key="1">
    <source>
        <dbReference type="SAM" id="MobiDB-lite"/>
    </source>
</evidence>
<protein>
    <submittedName>
        <fullName evidence="2">Uncharacterized protein</fullName>
    </submittedName>
</protein>
<organism evidence="2 3">
    <name type="scientific">Crenothrix polyspora</name>
    <dbReference type="NCBI Taxonomy" id="360316"/>
    <lineage>
        <taxon>Bacteria</taxon>
        <taxon>Pseudomonadati</taxon>
        <taxon>Pseudomonadota</taxon>
        <taxon>Gammaproteobacteria</taxon>
        <taxon>Methylococcales</taxon>
        <taxon>Crenotrichaceae</taxon>
        <taxon>Crenothrix</taxon>
    </lineage>
</organism>
<keyword evidence="3" id="KW-1185">Reference proteome</keyword>
<dbReference type="Proteomes" id="UP000195442">
    <property type="component" value="Unassembled WGS sequence"/>
</dbReference>
<evidence type="ECO:0000313" key="3">
    <source>
        <dbReference type="Proteomes" id="UP000195442"/>
    </source>
</evidence>